<reference evidence="2 4" key="1">
    <citation type="journal article" date="2014" name="BMC Genomics">
        <title>Genome sequence of Anopheles sinensis provides insight into genetics basis of mosquito competence for malaria parasites.</title>
        <authorList>
            <person name="Zhou D."/>
            <person name="Zhang D."/>
            <person name="Ding G."/>
            <person name="Shi L."/>
            <person name="Hou Q."/>
            <person name="Ye Y."/>
            <person name="Xu Y."/>
            <person name="Zhou H."/>
            <person name="Xiong C."/>
            <person name="Li S."/>
            <person name="Yu J."/>
            <person name="Hong S."/>
            <person name="Yu X."/>
            <person name="Zou P."/>
            <person name="Chen C."/>
            <person name="Chang X."/>
            <person name="Wang W."/>
            <person name="Lv Y."/>
            <person name="Sun Y."/>
            <person name="Ma L."/>
            <person name="Shen B."/>
            <person name="Zhu C."/>
        </authorList>
    </citation>
    <scope>NUCLEOTIDE SEQUENCE [LARGE SCALE GENOMIC DNA]</scope>
</reference>
<protein>
    <submittedName>
        <fullName evidence="2 3">Multiple PDZ domain protein</fullName>
    </submittedName>
</protein>
<organism evidence="2">
    <name type="scientific">Anopheles sinensis</name>
    <name type="common">Mosquito</name>
    <dbReference type="NCBI Taxonomy" id="74873"/>
    <lineage>
        <taxon>Eukaryota</taxon>
        <taxon>Metazoa</taxon>
        <taxon>Ecdysozoa</taxon>
        <taxon>Arthropoda</taxon>
        <taxon>Hexapoda</taxon>
        <taxon>Insecta</taxon>
        <taxon>Pterygota</taxon>
        <taxon>Neoptera</taxon>
        <taxon>Endopterygota</taxon>
        <taxon>Diptera</taxon>
        <taxon>Nematocera</taxon>
        <taxon>Culicoidea</taxon>
        <taxon>Culicidae</taxon>
        <taxon>Anophelinae</taxon>
        <taxon>Anopheles</taxon>
    </lineage>
</organism>
<dbReference type="EMBL" id="KE524705">
    <property type="protein sequence ID" value="KFB36048.1"/>
    <property type="molecule type" value="Genomic_DNA"/>
</dbReference>
<dbReference type="EnsemblMetazoa" id="ASIC003094-RA">
    <property type="protein sequence ID" value="ASIC003094-PA"/>
    <property type="gene ID" value="ASIC003094"/>
</dbReference>
<dbReference type="Proteomes" id="UP000030765">
    <property type="component" value="Unassembled WGS sequence"/>
</dbReference>
<proteinExistence type="predicted"/>
<accession>A0A084VDK4</accession>
<evidence type="ECO:0000256" key="1">
    <source>
        <dbReference type="SAM" id="MobiDB-lite"/>
    </source>
</evidence>
<sequence length="92" mass="9750">MVGEFLIIAGHGVTTGGQQGAARLKRPPAPRLGTFCRGGHAKPKPAPLTNFKTRTEPGKKANPTKRHARCSSAKSKTCQILPARMTRMSDGG</sequence>
<evidence type="ECO:0000313" key="2">
    <source>
        <dbReference type="EMBL" id="KFB36048.1"/>
    </source>
</evidence>
<evidence type="ECO:0000313" key="4">
    <source>
        <dbReference type="Proteomes" id="UP000030765"/>
    </source>
</evidence>
<gene>
    <name evidence="2" type="ORF">ZHAS_00003094</name>
</gene>
<dbReference type="VEuPathDB" id="VectorBase:ASIC003094"/>
<name>A0A084VDK4_ANOSI</name>
<keyword evidence="4" id="KW-1185">Reference proteome</keyword>
<feature type="region of interest" description="Disordered" evidence="1">
    <location>
        <begin position="34"/>
        <end position="76"/>
    </location>
</feature>
<dbReference type="EMBL" id="ATLV01011626">
    <property type="status" value="NOT_ANNOTATED_CDS"/>
    <property type="molecule type" value="Genomic_DNA"/>
</dbReference>
<reference evidence="3" key="2">
    <citation type="submission" date="2020-05" db="UniProtKB">
        <authorList>
            <consortium name="EnsemblMetazoa"/>
        </authorList>
    </citation>
    <scope>IDENTIFICATION</scope>
</reference>
<evidence type="ECO:0000313" key="3">
    <source>
        <dbReference type="EnsemblMetazoa" id="ASIC003094-PA"/>
    </source>
</evidence>
<dbReference type="AlphaFoldDB" id="A0A084VDK4"/>